<evidence type="ECO:0000256" key="5">
    <source>
        <dbReference type="ARBA" id="ARBA00023163"/>
    </source>
</evidence>
<organism evidence="9 10">
    <name type="scientific">Anoxybacteroides rupiense</name>
    <dbReference type="NCBI Taxonomy" id="311460"/>
    <lineage>
        <taxon>Bacteria</taxon>
        <taxon>Bacillati</taxon>
        <taxon>Bacillota</taxon>
        <taxon>Bacilli</taxon>
        <taxon>Bacillales</taxon>
        <taxon>Anoxybacillaceae</taxon>
        <taxon>Anoxybacteroides</taxon>
    </lineage>
</organism>
<evidence type="ECO:0000256" key="6">
    <source>
        <dbReference type="PROSITE-ProRule" id="PRU00169"/>
    </source>
</evidence>
<name>A0ABD5IYI5_9BACL</name>
<dbReference type="AlphaFoldDB" id="A0ABD5IYI5"/>
<dbReference type="Pfam" id="PF00072">
    <property type="entry name" value="Response_reg"/>
    <property type="match status" value="1"/>
</dbReference>
<sequence>MIHILVVDDHRLVGEGTKKVLENESDFHVELVTSGKDVEPIIERYTYDAYLLDWQMPGISGVELGKRILQKQPDAKIVMYTGYDIAPFFHYLIESGITGFVSKTATSEQLITAIRCALRNEAVVPVHLLRRMQLSEVKDRTQEGEPVALSPLEQEILMEVANGLGNKEIAKKCHISQRSIERQLSRIFAKLQVSSRIEAVEKARRLGLIPAIHMEN</sequence>
<evidence type="ECO:0000313" key="10">
    <source>
        <dbReference type="Proteomes" id="UP001339962"/>
    </source>
</evidence>
<dbReference type="PROSITE" id="PS50043">
    <property type="entry name" value="HTH_LUXR_2"/>
    <property type="match status" value="1"/>
</dbReference>
<dbReference type="CDD" id="cd17535">
    <property type="entry name" value="REC_NarL-like"/>
    <property type="match status" value="1"/>
</dbReference>
<dbReference type="RefSeq" id="WP_080859653.1">
    <property type="nucleotide sequence ID" value="NZ_JACIDF010000005.1"/>
</dbReference>
<keyword evidence="5" id="KW-0804">Transcription</keyword>
<evidence type="ECO:0000256" key="2">
    <source>
        <dbReference type="ARBA" id="ARBA00023012"/>
    </source>
</evidence>
<keyword evidence="2" id="KW-0902">Two-component regulatory system</keyword>
<feature type="domain" description="HTH luxR-type" evidence="7">
    <location>
        <begin position="142"/>
        <end position="207"/>
    </location>
</feature>
<dbReference type="SUPFAM" id="SSF52172">
    <property type="entry name" value="CheY-like"/>
    <property type="match status" value="1"/>
</dbReference>
<evidence type="ECO:0000256" key="1">
    <source>
        <dbReference type="ARBA" id="ARBA00022553"/>
    </source>
</evidence>
<dbReference type="PROSITE" id="PS00622">
    <property type="entry name" value="HTH_LUXR_1"/>
    <property type="match status" value="1"/>
</dbReference>
<evidence type="ECO:0000259" key="8">
    <source>
        <dbReference type="PROSITE" id="PS50110"/>
    </source>
</evidence>
<keyword evidence="4" id="KW-0238">DNA-binding</keyword>
<dbReference type="PANTHER" id="PTHR43214:SF1">
    <property type="entry name" value="TRANSCRIPTIONAL REGULATORY PROTEIN COMA"/>
    <property type="match status" value="1"/>
</dbReference>
<dbReference type="GO" id="GO:0000160">
    <property type="term" value="P:phosphorelay signal transduction system"/>
    <property type="evidence" value="ECO:0007669"/>
    <property type="project" value="UniProtKB-KW"/>
</dbReference>
<dbReference type="InterPro" id="IPR001789">
    <property type="entry name" value="Sig_transdc_resp-reg_receiver"/>
</dbReference>
<reference evidence="9 10" key="1">
    <citation type="submission" date="2023-03" db="EMBL/GenBank/DDBJ databases">
        <title>Bacillus Genome Sequencing.</title>
        <authorList>
            <person name="Dunlap C."/>
        </authorList>
    </citation>
    <scope>NUCLEOTIDE SEQUENCE [LARGE SCALE GENOMIC DNA]</scope>
    <source>
        <strain evidence="9 10">NRS-38</strain>
    </source>
</reference>
<evidence type="ECO:0000313" key="9">
    <source>
        <dbReference type="EMBL" id="MED5053433.1"/>
    </source>
</evidence>
<evidence type="ECO:0000259" key="7">
    <source>
        <dbReference type="PROSITE" id="PS50043"/>
    </source>
</evidence>
<feature type="domain" description="Response regulatory" evidence="8">
    <location>
        <begin position="3"/>
        <end position="118"/>
    </location>
</feature>
<dbReference type="InterPro" id="IPR039420">
    <property type="entry name" value="WalR-like"/>
</dbReference>
<dbReference type="Gene3D" id="1.10.10.10">
    <property type="entry name" value="Winged helix-like DNA-binding domain superfamily/Winged helix DNA-binding domain"/>
    <property type="match status" value="1"/>
</dbReference>
<dbReference type="GO" id="GO:0003677">
    <property type="term" value="F:DNA binding"/>
    <property type="evidence" value="ECO:0007669"/>
    <property type="project" value="UniProtKB-KW"/>
</dbReference>
<dbReference type="InterPro" id="IPR036388">
    <property type="entry name" value="WH-like_DNA-bd_sf"/>
</dbReference>
<evidence type="ECO:0000256" key="4">
    <source>
        <dbReference type="ARBA" id="ARBA00023125"/>
    </source>
</evidence>
<dbReference type="Pfam" id="PF00196">
    <property type="entry name" value="GerE"/>
    <property type="match status" value="1"/>
</dbReference>
<keyword evidence="3" id="KW-0805">Transcription regulation</keyword>
<gene>
    <name evidence="9" type="ORF">P9850_16690</name>
</gene>
<dbReference type="GO" id="GO:0006355">
    <property type="term" value="P:regulation of DNA-templated transcription"/>
    <property type="evidence" value="ECO:0007669"/>
    <property type="project" value="UniProtKB-ARBA"/>
</dbReference>
<dbReference type="InterPro" id="IPR011006">
    <property type="entry name" value="CheY-like_superfamily"/>
</dbReference>
<dbReference type="SMART" id="SM00421">
    <property type="entry name" value="HTH_LUXR"/>
    <property type="match status" value="1"/>
</dbReference>
<feature type="modified residue" description="4-aspartylphosphate" evidence="6">
    <location>
        <position position="53"/>
    </location>
</feature>
<dbReference type="Gene3D" id="3.40.50.2300">
    <property type="match status" value="1"/>
</dbReference>
<keyword evidence="1 6" id="KW-0597">Phosphoprotein</keyword>
<dbReference type="SUPFAM" id="SSF46894">
    <property type="entry name" value="C-terminal effector domain of the bipartite response regulators"/>
    <property type="match status" value="1"/>
</dbReference>
<proteinExistence type="predicted"/>
<evidence type="ECO:0000256" key="3">
    <source>
        <dbReference type="ARBA" id="ARBA00023015"/>
    </source>
</evidence>
<comment type="caution">
    <text evidence="9">The sequence shown here is derived from an EMBL/GenBank/DDBJ whole genome shotgun (WGS) entry which is preliminary data.</text>
</comment>
<dbReference type="PRINTS" id="PR00038">
    <property type="entry name" value="HTHLUXR"/>
</dbReference>
<protein>
    <submittedName>
        <fullName evidence="9">Response regulator transcription factor</fullName>
    </submittedName>
</protein>
<dbReference type="InterPro" id="IPR016032">
    <property type="entry name" value="Sig_transdc_resp-reg_C-effctor"/>
</dbReference>
<dbReference type="Proteomes" id="UP001339962">
    <property type="component" value="Unassembled WGS sequence"/>
</dbReference>
<dbReference type="PROSITE" id="PS50110">
    <property type="entry name" value="RESPONSE_REGULATORY"/>
    <property type="match status" value="1"/>
</dbReference>
<dbReference type="InterPro" id="IPR000792">
    <property type="entry name" value="Tscrpt_reg_LuxR_C"/>
</dbReference>
<accession>A0ABD5IYI5</accession>
<dbReference type="EMBL" id="JARTLI010000046">
    <property type="protein sequence ID" value="MED5053433.1"/>
    <property type="molecule type" value="Genomic_DNA"/>
</dbReference>
<dbReference type="SMART" id="SM00448">
    <property type="entry name" value="REC"/>
    <property type="match status" value="1"/>
</dbReference>
<dbReference type="PANTHER" id="PTHR43214">
    <property type="entry name" value="TWO-COMPONENT RESPONSE REGULATOR"/>
    <property type="match status" value="1"/>
</dbReference>
<dbReference type="CDD" id="cd06170">
    <property type="entry name" value="LuxR_C_like"/>
    <property type="match status" value="1"/>
</dbReference>
<dbReference type="InterPro" id="IPR058245">
    <property type="entry name" value="NreC/VraR/RcsB-like_REC"/>
</dbReference>